<gene>
    <name evidence="23" type="ORF">DAPPUDRAFT_306906</name>
</gene>
<dbReference type="InterPro" id="IPR013216">
    <property type="entry name" value="Methyltransf_11"/>
</dbReference>
<evidence type="ECO:0000256" key="19">
    <source>
        <dbReference type="ARBA" id="ARBA00049802"/>
    </source>
</evidence>
<comment type="subcellular location">
    <subcellularLocation>
        <location evidence="3">Cytoplasm</location>
    </subcellularLocation>
    <subcellularLocation>
        <location evidence="2">Nucleus</location>
    </subcellularLocation>
</comment>
<dbReference type="GO" id="GO:0030488">
    <property type="term" value="P:tRNA methylation"/>
    <property type="evidence" value="ECO:0000318"/>
    <property type="project" value="GO_Central"/>
</dbReference>
<dbReference type="OrthoDB" id="271595at2759"/>
<dbReference type="InterPro" id="IPR034256">
    <property type="entry name" value="ALKBH8_RRM"/>
</dbReference>
<keyword evidence="15" id="KW-0511">Multifunctional enzyme</keyword>
<keyword evidence="9" id="KW-0949">S-adenosyl-L-methionine</keyword>
<dbReference type="SUPFAM" id="SSF53335">
    <property type="entry name" value="S-adenosyl-L-methionine-dependent methyltransferases"/>
    <property type="match status" value="1"/>
</dbReference>
<dbReference type="GO" id="GO:0005737">
    <property type="term" value="C:cytoplasm"/>
    <property type="evidence" value="ECO:0000318"/>
    <property type="project" value="GO_Central"/>
</dbReference>
<evidence type="ECO:0000256" key="9">
    <source>
        <dbReference type="ARBA" id="ARBA00022691"/>
    </source>
</evidence>
<dbReference type="FunFam" id="2.60.120.590:FF:000016">
    <property type="entry name" value="Alkylated DNA repair protein alkB 8"/>
    <property type="match status" value="1"/>
</dbReference>
<dbReference type="GO" id="GO:0002098">
    <property type="term" value="P:tRNA wobble uridine modification"/>
    <property type="evidence" value="ECO:0000318"/>
    <property type="project" value="GO_Central"/>
</dbReference>
<dbReference type="Pfam" id="PF13532">
    <property type="entry name" value="2OG-FeII_Oxy_2"/>
    <property type="match status" value="1"/>
</dbReference>
<dbReference type="Gene3D" id="3.40.50.150">
    <property type="entry name" value="Vaccinia Virus protein VP39"/>
    <property type="match status" value="1"/>
</dbReference>
<dbReference type="EMBL" id="GL732578">
    <property type="protein sequence ID" value="EFX75001.1"/>
    <property type="molecule type" value="Genomic_DNA"/>
</dbReference>
<dbReference type="GO" id="GO:0106335">
    <property type="term" value="F:tRNA (5-carboxymethyluridine(34)-5-O)-methyltransferase activity"/>
    <property type="evidence" value="ECO:0000318"/>
    <property type="project" value="GO_Central"/>
</dbReference>
<keyword evidence="13" id="KW-0408">Iron</keyword>
<dbReference type="KEGG" id="dpx:DAPPUDRAFT_306906"/>
<dbReference type="EC" id="2.1.1.229" evidence="5"/>
<dbReference type="AlphaFoldDB" id="E9GZJ1"/>
<evidence type="ECO:0000259" key="22">
    <source>
        <dbReference type="PROSITE" id="PS51471"/>
    </source>
</evidence>
<dbReference type="SUPFAM" id="SSF51197">
    <property type="entry name" value="Clavaminate synthase-like"/>
    <property type="match status" value="1"/>
</dbReference>
<dbReference type="CDD" id="cd12431">
    <property type="entry name" value="RRM_ALKBH8"/>
    <property type="match status" value="1"/>
</dbReference>
<sequence length="574" mass="65358">MSVNLLDNFSSSPTNVLCLINAGLLNGFTREEILDIFERFGDVENLIMLEGKSYCVLSFKKENNSAESYQKLNGSFCLKDESKPLYLCFLKYTLLSFQETSKVWPTGLILKKNFISLGEEEKLLFFTHTQQSESQTSQLKHRTVKHYGFEFLYGSNKVDKNPLSSGIPVEMEPLIEKFMEFGLARPNQLTVNHYVPGQGIPLHTDTHSSFEDGIISVSLGSDIVMDFKNNKGGECVSITLPRRSCLIMTNESRYMWSHGITPRKSDVVDAELGGLTILRREKRTSLTFRKIRTSECDCKFTEWCDSLSSKIVDFSEEAADQIEKNHVFHVYDGIASHFSATRHSPWPNVKSFIMSFPVGSLLVDIGCGNGKYFNCSSSLFNIGTDRSSQLLKICRNRDDHQVVKADCRVSPFRDSIADAAICIAVIHHLTTDERRLKTLIDISRVLVKGGRALIYVWARDQQIGIEKSTYLLQKKSEVSSRAEAYPTAVLPVHENRTNFKHADILVPWKLNFRNSNSEELEYRGSSESNPSTYLRFYHVFKEGELEYLCSKVSNITVCRSFYDQGNWCVEFKKE</sequence>
<dbReference type="GO" id="GO:0008757">
    <property type="term" value="F:S-adenosylmethionine-dependent methyltransferase activity"/>
    <property type="evidence" value="ECO:0007669"/>
    <property type="project" value="InterPro"/>
</dbReference>
<dbReference type="FunFam" id="3.30.70.330:FF:000570">
    <property type="entry name" value="ALKylated DNA repair protein AlkB homolog"/>
    <property type="match status" value="1"/>
</dbReference>
<dbReference type="eggNOG" id="KOG4176">
    <property type="taxonomic scope" value="Eukaryota"/>
</dbReference>
<evidence type="ECO:0000256" key="1">
    <source>
        <dbReference type="ARBA" id="ARBA00001954"/>
    </source>
</evidence>
<dbReference type="eggNOG" id="KOG1331">
    <property type="taxonomic scope" value="Eukaryota"/>
</dbReference>
<dbReference type="Pfam" id="PF08241">
    <property type="entry name" value="Methyltransf_11"/>
    <property type="match status" value="1"/>
</dbReference>
<dbReference type="InParanoid" id="E9GZJ1"/>
<comment type="function">
    <text evidence="17">Catalyzes the methylation of 5-carboxymethyl uridine to 5-methylcarboxymethyl uridine at the wobble position of the anticodon loop in tRNA via its methyltransferase domain. Catalyzes the last step in the formation of 5-methylcarboxymethyl uridine at the wobble position of the anticodon loop in target tRNA. Has a preference for tRNA(Arg) and tRNA(Glu), and does not bind tRNA(Lys). Binds tRNA and catalyzes the iron and alpha-ketoglutarate dependent hydroxylation of 5-methylcarboxymethyl uridine at the wobble position of the anticodon loop in tRNA via its dioxygenase domain, giving rise to 5-(S)-methoxycarbonylhydroxymethyluridine; has a preference for tRNA(Gly). Required for normal survival after DNA damage. May inhibit apoptosis and promote cell survival and angiogenesis.</text>
</comment>
<dbReference type="PROSITE" id="PS50102">
    <property type="entry name" value="RRM"/>
    <property type="match status" value="1"/>
</dbReference>
<comment type="cofactor">
    <cofactor evidence="1">
        <name>Fe(2+)</name>
        <dbReference type="ChEBI" id="CHEBI:29033"/>
    </cofactor>
</comment>
<dbReference type="GO" id="GO:0005634">
    <property type="term" value="C:nucleus"/>
    <property type="evidence" value="ECO:0000318"/>
    <property type="project" value="GO_Central"/>
</dbReference>
<dbReference type="InterPro" id="IPR051422">
    <property type="entry name" value="AlkB_tRNA_MeTrf/Diox"/>
</dbReference>
<evidence type="ECO:0000256" key="6">
    <source>
        <dbReference type="ARBA" id="ARBA00022490"/>
    </source>
</evidence>
<keyword evidence="10" id="KW-0479">Metal-binding</keyword>
<evidence type="ECO:0000256" key="7">
    <source>
        <dbReference type="ARBA" id="ARBA00022603"/>
    </source>
</evidence>
<evidence type="ECO:0000256" key="10">
    <source>
        <dbReference type="ARBA" id="ARBA00022723"/>
    </source>
</evidence>
<evidence type="ECO:0000256" key="13">
    <source>
        <dbReference type="ARBA" id="ARBA00023004"/>
    </source>
</evidence>
<dbReference type="InterPro" id="IPR029063">
    <property type="entry name" value="SAM-dependent_MTases_sf"/>
</dbReference>
<accession>E9GZJ1</accession>
<keyword evidence="7" id="KW-0489">Methyltransferase</keyword>
<dbReference type="GO" id="GO:0000049">
    <property type="term" value="F:tRNA binding"/>
    <property type="evidence" value="ECO:0000318"/>
    <property type="project" value="GO_Central"/>
</dbReference>
<dbReference type="InterPro" id="IPR012677">
    <property type="entry name" value="Nucleotide-bd_a/b_plait_sf"/>
</dbReference>
<dbReference type="HOGENOM" id="CLU_029501_4_0_1"/>
<dbReference type="Proteomes" id="UP000000305">
    <property type="component" value="Unassembled WGS sequence"/>
</dbReference>
<dbReference type="GO" id="GO:0046872">
    <property type="term" value="F:metal ion binding"/>
    <property type="evidence" value="ECO:0007669"/>
    <property type="project" value="UniProtKB-KW"/>
</dbReference>
<dbReference type="FunCoup" id="E9GZJ1">
    <property type="interactions" value="1049"/>
</dbReference>
<dbReference type="InterPro" id="IPR000504">
    <property type="entry name" value="RRM_dom"/>
</dbReference>
<evidence type="ECO:0000313" key="23">
    <source>
        <dbReference type="EMBL" id="EFX75001.1"/>
    </source>
</evidence>
<evidence type="ECO:0000256" key="15">
    <source>
        <dbReference type="ARBA" id="ARBA00023268"/>
    </source>
</evidence>
<keyword evidence="12 20" id="KW-0694">RNA-binding</keyword>
<keyword evidence="6" id="KW-0963">Cytoplasm</keyword>
<protein>
    <recommendedName>
        <fullName evidence="5">tRNA (carboxymethyluridine(34)-5-O)-methyltransferase</fullName>
        <ecNumber evidence="5">2.1.1.229</ecNumber>
    </recommendedName>
    <alternativeName>
        <fullName evidence="18">Alkylated DNA repair protein alkB homolog 8</fullName>
    </alternativeName>
    <alternativeName>
        <fullName evidence="19">S-adenosyl-L-methionine-dependent tRNA methyltransferase ALKBH8</fullName>
    </alternativeName>
</protein>
<dbReference type="SUPFAM" id="SSF54928">
    <property type="entry name" value="RNA-binding domain, RBD"/>
    <property type="match status" value="1"/>
</dbReference>
<dbReference type="InterPro" id="IPR037151">
    <property type="entry name" value="AlkB-like_sf"/>
</dbReference>
<dbReference type="PROSITE" id="PS51471">
    <property type="entry name" value="FE2OG_OXY"/>
    <property type="match status" value="1"/>
</dbReference>
<dbReference type="PANTHER" id="PTHR13069:SF21">
    <property type="entry name" value="ALKYLATED DNA REPAIR PROTEIN ALKB HOMOLOG 8"/>
    <property type="match status" value="1"/>
</dbReference>
<evidence type="ECO:0000256" key="5">
    <source>
        <dbReference type="ARBA" id="ARBA00012808"/>
    </source>
</evidence>
<proteinExistence type="inferred from homology"/>
<evidence type="ECO:0000256" key="14">
    <source>
        <dbReference type="ARBA" id="ARBA00023242"/>
    </source>
</evidence>
<keyword evidence="14" id="KW-0539">Nucleus</keyword>
<reference evidence="23 24" key="1">
    <citation type="journal article" date="2011" name="Science">
        <title>The ecoresponsive genome of Daphnia pulex.</title>
        <authorList>
            <person name="Colbourne J.K."/>
            <person name="Pfrender M.E."/>
            <person name="Gilbert D."/>
            <person name="Thomas W.K."/>
            <person name="Tucker A."/>
            <person name="Oakley T.H."/>
            <person name="Tokishita S."/>
            <person name="Aerts A."/>
            <person name="Arnold G.J."/>
            <person name="Basu M.K."/>
            <person name="Bauer D.J."/>
            <person name="Caceres C.E."/>
            <person name="Carmel L."/>
            <person name="Casola C."/>
            <person name="Choi J.H."/>
            <person name="Detter J.C."/>
            <person name="Dong Q."/>
            <person name="Dusheyko S."/>
            <person name="Eads B.D."/>
            <person name="Frohlich T."/>
            <person name="Geiler-Samerotte K.A."/>
            <person name="Gerlach D."/>
            <person name="Hatcher P."/>
            <person name="Jogdeo S."/>
            <person name="Krijgsveld J."/>
            <person name="Kriventseva E.V."/>
            <person name="Kultz D."/>
            <person name="Laforsch C."/>
            <person name="Lindquist E."/>
            <person name="Lopez J."/>
            <person name="Manak J.R."/>
            <person name="Muller J."/>
            <person name="Pangilinan J."/>
            <person name="Patwardhan R.P."/>
            <person name="Pitluck S."/>
            <person name="Pritham E.J."/>
            <person name="Rechtsteiner A."/>
            <person name="Rho M."/>
            <person name="Rogozin I.B."/>
            <person name="Sakarya O."/>
            <person name="Salamov A."/>
            <person name="Schaack S."/>
            <person name="Shapiro H."/>
            <person name="Shiga Y."/>
            <person name="Skalitzky C."/>
            <person name="Smith Z."/>
            <person name="Souvorov A."/>
            <person name="Sung W."/>
            <person name="Tang Z."/>
            <person name="Tsuchiya D."/>
            <person name="Tu H."/>
            <person name="Vos H."/>
            <person name="Wang M."/>
            <person name="Wolf Y.I."/>
            <person name="Yamagata H."/>
            <person name="Yamada T."/>
            <person name="Ye Y."/>
            <person name="Shaw J.R."/>
            <person name="Andrews J."/>
            <person name="Crease T.J."/>
            <person name="Tang H."/>
            <person name="Lucas S.M."/>
            <person name="Robertson H.M."/>
            <person name="Bork P."/>
            <person name="Koonin E.V."/>
            <person name="Zdobnov E.M."/>
            <person name="Grigoriev I.V."/>
            <person name="Lynch M."/>
            <person name="Boore J.L."/>
        </authorList>
    </citation>
    <scope>NUCLEOTIDE SEQUENCE [LARGE SCALE GENOMIC DNA]</scope>
</reference>
<evidence type="ECO:0000259" key="21">
    <source>
        <dbReference type="PROSITE" id="PS50102"/>
    </source>
</evidence>
<evidence type="ECO:0000256" key="3">
    <source>
        <dbReference type="ARBA" id="ARBA00004496"/>
    </source>
</evidence>
<dbReference type="Gene3D" id="3.30.70.330">
    <property type="match status" value="1"/>
</dbReference>
<dbReference type="OMA" id="KYLGCNP"/>
<dbReference type="InterPro" id="IPR005123">
    <property type="entry name" value="Oxoglu/Fe-dep_dioxygenase_dom"/>
</dbReference>
<name>E9GZJ1_DAPPU</name>
<comment type="similarity">
    <text evidence="4">Belongs to the alkB family.</text>
</comment>
<evidence type="ECO:0000313" key="24">
    <source>
        <dbReference type="Proteomes" id="UP000000305"/>
    </source>
</evidence>
<dbReference type="STRING" id="6669.E9GZJ1"/>
<evidence type="ECO:0000256" key="4">
    <source>
        <dbReference type="ARBA" id="ARBA00007879"/>
    </source>
</evidence>
<dbReference type="FunFam" id="3.40.50.150:FF:000130">
    <property type="entry name" value="Alkylated DNA repair protein alkB homolog 8"/>
    <property type="match status" value="1"/>
</dbReference>
<evidence type="ECO:0000256" key="8">
    <source>
        <dbReference type="ARBA" id="ARBA00022679"/>
    </source>
</evidence>
<dbReference type="PhylomeDB" id="E9GZJ1"/>
<dbReference type="Pfam" id="PF00076">
    <property type="entry name" value="RRM_1"/>
    <property type="match status" value="1"/>
</dbReference>
<dbReference type="InterPro" id="IPR035979">
    <property type="entry name" value="RBD_domain_sf"/>
</dbReference>
<dbReference type="CDD" id="cd02440">
    <property type="entry name" value="AdoMet_MTases"/>
    <property type="match status" value="1"/>
</dbReference>
<dbReference type="InterPro" id="IPR027450">
    <property type="entry name" value="AlkB-like"/>
</dbReference>
<evidence type="ECO:0000256" key="2">
    <source>
        <dbReference type="ARBA" id="ARBA00004123"/>
    </source>
</evidence>
<dbReference type="Gene3D" id="2.60.120.590">
    <property type="entry name" value="Alpha-ketoglutarate-dependent dioxygenase AlkB-like"/>
    <property type="match status" value="1"/>
</dbReference>
<evidence type="ECO:0000256" key="17">
    <source>
        <dbReference type="ARBA" id="ARBA00045506"/>
    </source>
</evidence>
<keyword evidence="24" id="KW-1185">Reference proteome</keyword>
<organism evidence="23 24">
    <name type="scientific">Daphnia pulex</name>
    <name type="common">Water flea</name>
    <dbReference type="NCBI Taxonomy" id="6669"/>
    <lineage>
        <taxon>Eukaryota</taxon>
        <taxon>Metazoa</taxon>
        <taxon>Ecdysozoa</taxon>
        <taxon>Arthropoda</taxon>
        <taxon>Crustacea</taxon>
        <taxon>Branchiopoda</taxon>
        <taxon>Diplostraca</taxon>
        <taxon>Cladocera</taxon>
        <taxon>Anomopoda</taxon>
        <taxon>Daphniidae</taxon>
        <taxon>Daphnia</taxon>
    </lineage>
</organism>
<feature type="domain" description="Fe2OG dioxygenase" evidence="22">
    <location>
        <begin position="185"/>
        <end position="292"/>
    </location>
</feature>
<feature type="domain" description="RRM" evidence="21">
    <location>
        <begin position="17"/>
        <end position="92"/>
    </location>
</feature>
<evidence type="ECO:0000256" key="16">
    <source>
        <dbReference type="ARBA" id="ARBA00034996"/>
    </source>
</evidence>
<comment type="catalytic activity">
    <reaction evidence="16">
        <text>5-(carboxymethyl)uridine(34) in tRNA + S-adenosyl-L-methionine = 5-(2-methoxy-2-oxoethyl)uridine(34) in tRNA + S-adenosyl-L-homocysteine</text>
        <dbReference type="Rhea" id="RHEA:43208"/>
        <dbReference type="Rhea" id="RHEA-COMP:10407"/>
        <dbReference type="Rhea" id="RHEA-COMP:10408"/>
        <dbReference type="ChEBI" id="CHEBI:57856"/>
        <dbReference type="ChEBI" id="CHEBI:59789"/>
        <dbReference type="ChEBI" id="CHEBI:74851"/>
        <dbReference type="ChEBI" id="CHEBI:74882"/>
        <dbReference type="EC" id="2.1.1.229"/>
    </reaction>
</comment>
<dbReference type="PANTHER" id="PTHR13069">
    <property type="entry name" value="ALKYLATED DNA REPAIR PROTEIN ALKB HOMOLOG 8"/>
    <property type="match status" value="1"/>
</dbReference>
<evidence type="ECO:0000256" key="20">
    <source>
        <dbReference type="PROSITE-ProRule" id="PRU00176"/>
    </source>
</evidence>
<keyword evidence="8" id="KW-0808">Transferase</keyword>
<evidence type="ECO:0000256" key="18">
    <source>
        <dbReference type="ARBA" id="ARBA00049786"/>
    </source>
</evidence>
<keyword evidence="11" id="KW-0862">Zinc</keyword>
<evidence type="ECO:0000256" key="11">
    <source>
        <dbReference type="ARBA" id="ARBA00022833"/>
    </source>
</evidence>
<evidence type="ECO:0000256" key="12">
    <source>
        <dbReference type="ARBA" id="ARBA00022884"/>
    </source>
</evidence>